<evidence type="ECO:0000256" key="1">
    <source>
        <dbReference type="ARBA" id="ARBA00022737"/>
    </source>
</evidence>
<protein>
    <submittedName>
        <fullName evidence="8">Disease resistance protein</fullName>
    </submittedName>
</protein>
<dbReference type="GO" id="GO:0005524">
    <property type="term" value="F:ATP binding"/>
    <property type="evidence" value="ECO:0007669"/>
    <property type="project" value="UniProtKB-KW"/>
</dbReference>
<keyword evidence="1" id="KW-0677">Repeat</keyword>
<dbReference type="Gene3D" id="1.20.5.4130">
    <property type="match status" value="1"/>
</dbReference>
<dbReference type="EMBL" id="PKMF04000271">
    <property type="protein sequence ID" value="KAK7839990.1"/>
    <property type="molecule type" value="Genomic_DNA"/>
</dbReference>
<proteinExistence type="predicted"/>
<dbReference type="AlphaFoldDB" id="A0AAW0KKH4"/>
<dbReference type="SUPFAM" id="SSF52540">
    <property type="entry name" value="P-loop containing nucleoside triphosphate hydrolases"/>
    <property type="match status" value="1"/>
</dbReference>
<keyword evidence="3" id="KW-0611">Plant defense</keyword>
<comment type="caution">
    <text evidence="8">The sequence shown here is derived from an EMBL/GenBank/DDBJ whole genome shotgun (WGS) entry which is preliminary data.</text>
</comment>
<dbReference type="PANTHER" id="PTHR36766">
    <property type="entry name" value="PLANT BROAD-SPECTRUM MILDEW RESISTANCE PROTEIN RPW8"/>
    <property type="match status" value="1"/>
</dbReference>
<dbReference type="Pfam" id="PF23598">
    <property type="entry name" value="LRR_14"/>
    <property type="match status" value="1"/>
</dbReference>
<dbReference type="GO" id="GO:0051707">
    <property type="term" value="P:response to other organism"/>
    <property type="evidence" value="ECO:0007669"/>
    <property type="project" value="UniProtKB-ARBA"/>
</dbReference>
<dbReference type="CDD" id="cd14798">
    <property type="entry name" value="RX-CC_like"/>
    <property type="match status" value="1"/>
</dbReference>
<evidence type="ECO:0000259" key="6">
    <source>
        <dbReference type="Pfam" id="PF18052"/>
    </source>
</evidence>
<dbReference type="SUPFAM" id="SSF52058">
    <property type="entry name" value="L domain-like"/>
    <property type="match status" value="1"/>
</dbReference>
<feature type="domain" description="NB-ARC" evidence="5">
    <location>
        <begin position="165"/>
        <end position="254"/>
    </location>
</feature>
<dbReference type="Pfam" id="PF18052">
    <property type="entry name" value="Rx_N"/>
    <property type="match status" value="1"/>
</dbReference>
<dbReference type="FunFam" id="1.10.8.430:FF:000003">
    <property type="entry name" value="Probable disease resistance protein At5g66910"/>
    <property type="match status" value="1"/>
</dbReference>
<dbReference type="PANTHER" id="PTHR36766:SF30">
    <property type="entry name" value="TIR-NBS TYPE DISEASE RESISTANCE PROTEIN-RELATED"/>
    <property type="match status" value="1"/>
</dbReference>
<dbReference type="InterPro" id="IPR027417">
    <property type="entry name" value="P-loop_NTPase"/>
</dbReference>
<dbReference type="InterPro" id="IPR038005">
    <property type="entry name" value="RX-like_CC"/>
</dbReference>
<name>A0AAW0KKH4_QUESU</name>
<evidence type="ECO:0000256" key="3">
    <source>
        <dbReference type="ARBA" id="ARBA00022821"/>
    </source>
</evidence>
<dbReference type="PRINTS" id="PR00364">
    <property type="entry name" value="DISEASERSIST"/>
</dbReference>
<keyword evidence="9" id="KW-1185">Reference proteome</keyword>
<gene>
    <name evidence="8" type="ORF">CFP56_017330</name>
</gene>
<dbReference type="InterPro" id="IPR002182">
    <property type="entry name" value="NB-ARC"/>
</dbReference>
<dbReference type="InterPro" id="IPR032675">
    <property type="entry name" value="LRR_dom_sf"/>
</dbReference>
<keyword evidence="4" id="KW-0067">ATP-binding</keyword>
<sequence>MAESLVSGVAVRLGNSLIQEANFLCGVRTQVELLQTELKQLQGLLKDADARQDESEAVRQWVADARELAYDAEDVIATYALKVGSRKGGSIQKVVKRCAYILSEGITAYNVGAEIENIKMKITNLKMNFRDYGIKESIIQGDGSSSSNEREREHRQTFSHLEHDLEDEDIIKKLREILCEKKCLVILDDICDIETWNILREAFPMKNTSSKILLTSCNKEVSLHVDTEVFLCELQCLNMARSWELLEKIVISRRKDCVTNVNKPNIEKLGKEMIEYCGGLPLAITVLGGLLAAKQTQDEWEDKSKLLRVLNLNSYQRENLTKDIGRFIHLRFLSLKNSNINKVPSFLGNLRCLHTLDLRIRDSPVWHLIVPNIFKEMKQLRHLYLPRVYKVSEKLALGNLCNLQTLLNVGPETIKMPTSFRFNYLRTLDIKIQVYDEGPHLIQMLVSGCPHLYQLVVFYPIKKLTETHQFSPNLAELELTFTKLEEDPMPTLEKLSNLKILHLCYESFVGKDMVCSEGGFPLLQYLLLDYLDKLEEWRVEEGAMPSLCHLIISYCGKLKTIPDGLRFVTTLQELEINFMPKSFKDRLDKGGPDFYKVQHVPSLVFQHSDKER</sequence>
<organism evidence="8 9">
    <name type="scientific">Quercus suber</name>
    <name type="common">Cork oak</name>
    <dbReference type="NCBI Taxonomy" id="58331"/>
    <lineage>
        <taxon>Eukaryota</taxon>
        <taxon>Viridiplantae</taxon>
        <taxon>Streptophyta</taxon>
        <taxon>Embryophyta</taxon>
        <taxon>Tracheophyta</taxon>
        <taxon>Spermatophyta</taxon>
        <taxon>Magnoliopsida</taxon>
        <taxon>eudicotyledons</taxon>
        <taxon>Gunneridae</taxon>
        <taxon>Pentapetalae</taxon>
        <taxon>rosids</taxon>
        <taxon>fabids</taxon>
        <taxon>Fagales</taxon>
        <taxon>Fagaceae</taxon>
        <taxon>Quercus</taxon>
    </lineage>
</organism>
<dbReference type="InterPro" id="IPR055414">
    <property type="entry name" value="LRR_R13L4/SHOC2-like"/>
</dbReference>
<feature type="domain" description="Disease resistance R13L4/SHOC-2-like LRR" evidence="7">
    <location>
        <begin position="305"/>
        <end position="432"/>
    </location>
</feature>
<evidence type="ECO:0000259" key="5">
    <source>
        <dbReference type="Pfam" id="PF00931"/>
    </source>
</evidence>
<dbReference type="Gene3D" id="1.10.8.430">
    <property type="entry name" value="Helical domain of apoptotic protease-activating factors"/>
    <property type="match status" value="1"/>
</dbReference>
<evidence type="ECO:0000259" key="7">
    <source>
        <dbReference type="Pfam" id="PF23598"/>
    </source>
</evidence>
<dbReference type="Gene3D" id="3.40.50.300">
    <property type="entry name" value="P-loop containing nucleotide triphosphate hydrolases"/>
    <property type="match status" value="1"/>
</dbReference>
<dbReference type="InterPro" id="IPR042197">
    <property type="entry name" value="Apaf_helical"/>
</dbReference>
<evidence type="ECO:0000313" key="8">
    <source>
        <dbReference type="EMBL" id="KAK7839990.1"/>
    </source>
</evidence>
<reference evidence="8 9" key="1">
    <citation type="journal article" date="2018" name="Sci. Data">
        <title>The draft genome sequence of cork oak.</title>
        <authorList>
            <person name="Ramos A.M."/>
            <person name="Usie A."/>
            <person name="Barbosa P."/>
            <person name="Barros P.M."/>
            <person name="Capote T."/>
            <person name="Chaves I."/>
            <person name="Simoes F."/>
            <person name="Abreu I."/>
            <person name="Carrasquinho I."/>
            <person name="Faro C."/>
            <person name="Guimaraes J.B."/>
            <person name="Mendonca D."/>
            <person name="Nobrega F."/>
            <person name="Rodrigues L."/>
            <person name="Saibo N.J.M."/>
            <person name="Varela M.C."/>
            <person name="Egas C."/>
            <person name="Matos J."/>
            <person name="Miguel C.M."/>
            <person name="Oliveira M.M."/>
            <person name="Ricardo C.P."/>
            <person name="Goncalves S."/>
        </authorList>
    </citation>
    <scope>NUCLEOTIDE SEQUENCE [LARGE SCALE GENOMIC DNA]</scope>
    <source>
        <strain evidence="9">cv. HL8</strain>
    </source>
</reference>
<evidence type="ECO:0000313" key="9">
    <source>
        <dbReference type="Proteomes" id="UP000237347"/>
    </source>
</evidence>
<accession>A0AAW0KKH4</accession>
<dbReference type="InterPro" id="IPR041118">
    <property type="entry name" value="Rx_N"/>
</dbReference>
<dbReference type="GO" id="GO:0043531">
    <property type="term" value="F:ADP binding"/>
    <property type="evidence" value="ECO:0007669"/>
    <property type="project" value="InterPro"/>
</dbReference>
<dbReference type="Pfam" id="PF00931">
    <property type="entry name" value="NB-ARC"/>
    <property type="match status" value="1"/>
</dbReference>
<evidence type="ECO:0000256" key="4">
    <source>
        <dbReference type="ARBA" id="ARBA00022840"/>
    </source>
</evidence>
<feature type="domain" description="Disease resistance N-terminal" evidence="6">
    <location>
        <begin position="6"/>
        <end position="90"/>
    </location>
</feature>
<evidence type="ECO:0000256" key="2">
    <source>
        <dbReference type="ARBA" id="ARBA00022741"/>
    </source>
</evidence>
<dbReference type="Gene3D" id="3.80.10.10">
    <property type="entry name" value="Ribonuclease Inhibitor"/>
    <property type="match status" value="1"/>
</dbReference>
<dbReference type="Proteomes" id="UP000237347">
    <property type="component" value="Unassembled WGS sequence"/>
</dbReference>
<keyword evidence="2" id="KW-0547">Nucleotide-binding</keyword>
<dbReference type="GO" id="GO:0006952">
    <property type="term" value="P:defense response"/>
    <property type="evidence" value="ECO:0007669"/>
    <property type="project" value="UniProtKB-KW"/>
</dbReference>